<dbReference type="Proteomes" id="UP001062223">
    <property type="component" value="Plasmid unnamed"/>
</dbReference>
<reference evidence="2" key="1">
    <citation type="submission" date="2022-09" db="EMBL/GenBank/DDBJ databases">
        <title>Taxonomy of Curtobacterium flaccumfaciens.</title>
        <authorList>
            <person name="Osdaghi E."/>
            <person name="Taghavi S.M."/>
            <person name="Hamidizade M."/>
            <person name="Abachi H."/>
            <person name="Fazliarab A."/>
            <person name="Baeyen S."/>
            <person name="Portier P."/>
            <person name="Van Vaerenbergh J."/>
            <person name="Jacques M.-A."/>
        </authorList>
    </citation>
    <scope>NUCLEOTIDE SEQUENCE</scope>
    <source>
        <strain evidence="2">AGQB46</strain>
        <plasmid evidence="2">unnamed</plasmid>
    </source>
</reference>
<gene>
    <name evidence="2" type="ORF">OE229_17790</name>
</gene>
<dbReference type="GO" id="GO:0005524">
    <property type="term" value="F:ATP binding"/>
    <property type="evidence" value="ECO:0007669"/>
    <property type="project" value="UniProtKB-KW"/>
</dbReference>
<dbReference type="Pfam" id="PF13401">
    <property type="entry name" value="AAA_22"/>
    <property type="match status" value="1"/>
</dbReference>
<dbReference type="InterPro" id="IPR027417">
    <property type="entry name" value="P-loop_NTPase"/>
</dbReference>
<organism evidence="2 3">
    <name type="scientific">Curtobacterium poinsettiae</name>
    <dbReference type="NCBI Taxonomy" id="159612"/>
    <lineage>
        <taxon>Bacteria</taxon>
        <taxon>Bacillati</taxon>
        <taxon>Actinomycetota</taxon>
        <taxon>Actinomycetes</taxon>
        <taxon>Micrococcales</taxon>
        <taxon>Microbacteriaceae</taxon>
        <taxon>Curtobacterium</taxon>
    </lineage>
</organism>
<sequence>MSSTLPEEIVELFGDDPHPERSWRLLAPVDQHFVEQIALRAGTDPGRMTRVDFLRLDADARRRRERRMQQWYQSWPYMRTGQYRLAERRIAALPEPKPGRAPDLLAAPFITGESGVGKTFFLKHVAMRAITESAWNRRLDLEDGLVESDPTYRSTWRPVIWHSLQGNPTPKSLFRTLCSSLGVPTGDDPHASFTMAAQRHGVRWIFLDEMQMVNYDGQYGRYLHDALKALQNQGFRLVMGGHNMRSVFRRQKTAAQNAARMQSEARWAFIDFSRYEHRTPQQVKEWRTLLGRLDDRLRLEGHEPGERVLSERFEEYLWVSTLGYANSLATLVTDACIGAMRTPSQRITRALLDDGGVEDRVAQGRQERIRLWESGRLSWSTDWPAWAV</sequence>
<dbReference type="InterPro" id="IPR049945">
    <property type="entry name" value="AAA_22"/>
</dbReference>
<dbReference type="GO" id="GO:0016887">
    <property type="term" value="F:ATP hydrolysis activity"/>
    <property type="evidence" value="ECO:0007669"/>
    <property type="project" value="InterPro"/>
</dbReference>
<keyword evidence="2" id="KW-0614">Plasmid</keyword>
<evidence type="ECO:0000259" key="1">
    <source>
        <dbReference type="Pfam" id="PF13401"/>
    </source>
</evidence>
<evidence type="ECO:0000313" key="2">
    <source>
        <dbReference type="EMBL" id="UYC82685.1"/>
    </source>
</evidence>
<geneLocation type="plasmid" evidence="2 3">
    <name>unnamed</name>
</geneLocation>
<keyword evidence="2" id="KW-0547">Nucleotide-binding</keyword>
<evidence type="ECO:0000313" key="3">
    <source>
        <dbReference type="Proteomes" id="UP001062223"/>
    </source>
</evidence>
<protein>
    <submittedName>
        <fullName evidence="2">ATP-binding protein</fullName>
    </submittedName>
</protein>
<dbReference type="AlphaFoldDB" id="A0A9Q9PB88"/>
<dbReference type="EMBL" id="CP106880">
    <property type="protein sequence ID" value="UYC82685.1"/>
    <property type="molecule type" value="Genomic_DNA"/>
</dbReference>
<dbReference type="KEGG" id="cpoi:OE229_17790"/>
<keyword evidence="2" id="KW-0067">ATP-binding</keyword>
<dbReference type="RefSeq" id="WP_111040470.1">
    <property type="nucleotide sequence ID" value="NZ_CP106880.1"/>
</dbReference>
<accession>A0A9Q9PB88</accession>
<feature type="domain" description="ORC1/DEAH AAA+ ATPase" evidence="1">
    <location>
        <begin position="109"/>
        <end position="238"/>
    </location>
</feature>
<proteinExistence type="predicted"/>
<dbReference type="SUPFAM" id="SSF52540">
    <property type="entry name" value="P-loop containing nucleoside triphosphate hydrolases"/>
    <property type="match status" value="1"/>
</dbReference>
<name>A0A9Q9PB88_9MICO</name>